<dbReference type="STRING" id="150248.SAMN05216169_10402"/>
<accession>A0A1I0TR11</accession>
<dbReference type="AlphaFoldDB" id="A0A1I0TR11"/>
<dbReference type="OrthoDB" id="9760715at2"/>
<dbReference type="Proteomes" id="UP000198979">
    <property type="component" value="Unassembled WGS sequence"/>
</dbReference>
<gene>
    <name evidence="1" type="ORF">SAMN05216169_10402</name>
</gene>
<proteinExistence type="predicted"/>
<sequence length="405" mass="48193">MNIRTSLKRIPHDDLLELIMCLIQSNKKAQEKALHFLENKGYLNDEELAQKHYNEYREKFAEAIDIISEFNMYGGGPEDDEDRAYENMEQVLSLLEEGKLPDECREEMIHELMEQYLEGNSGFDDAIWDWIERIACEEAHWRLVLSYLEQSNSRYDQSLMLDIYRHKLGDEETYEQMRIQQLTYGSDYLDYALFLEQKGEKKKALEIAEKGLREGEGFLGALYEYVFEQYEQMGEKEKALQLLKQQFQHRPSYELYKKAIAYAAPSVKEAVREELYALLTRQSFYSYVKAEIDYNEGNSKELLQYVTKTASFPFYSDPSKYERYLNERHPLEMIAYYKQKAEQLIGQRKRSAYRQAIVYIEEIRHVYIDILGQPDKWKAYFNSVIAPYQHRLPAFLDEWKKRGGE</sequence>
<organism evidence="1 2">
    <name type="scientific">Anoxybacillus pushchinoensis</name>
    <dbReference type="NCBI Taxonomy" id="150248"/>
    <lineage>
        <taxon>Bacteria</taxon>
        <taxon>Bacillati</taxon>
        <taxon>Bacillota</taxon>
        <taxon>Bacilli</taxon>
        <taxon>Bacillales</taxon>
        <taxon>Anoxybacillaceae</taxon>
        <taxon>Anoxybacillus</taxon>
    </lineage>
</organism>
<name>A0A1I0TR11_9BACL</name>
<reference evidence="2" key="1">
    <citation type="submission" date="2016-10" db="EMBL/GenBank/DDBJ databases">
        <authorList>
            <person name="Varghese N."/>
            <person name="Submissions S."/>
        </authorList>
    </citation>
    <scope>NUCLEOTIDE SEQUENCE [LARGE SCALE GENOMIC DNA]</scope>
    <source>
        <strain evidence="2">K1</strain>
    </source>
</reference>
<evidence type="ECO:0000313" key="2">
    <source>
        <dbReference type="Proteomes" id="UP000198979"/>
    </source>
</evidence>
<dbReference type="EMBL" id="FOJQ01000040">
    <property type="protein sequence ID" value="SFA54178.1"/>
    <property type="molecule type" value="Genomic_DNA"/>
</dbReference>
<keyword evidence="2" id="KW-1185">Reference proteome</keyword>
<protein>
    <submittedName>
        <fullName evidence="1">Uncharacterized protein</fullName>
    </submittedName>
</protein>
<evidence type="ECO:0000313" key="1">
    <source>
        <dbReference type="EMBL" id="SFA54178.1"/>
    </source>
</evidence>
<dbReference type="RefSeq" id="WP_091703931.1">
    <property type="nucleotide sequence ID" value="NZ_FOJQ01000040.1"/>
</dbReference>